<protein>
    <submittedName>
        <fullName evidence="2">DUF4199 domain-containing protein</fullName>
    </submittedName>
</protein>
<gene>
    <name evidence="2" type="ORF">ACFO3U_12020</name>
</gene>
<dbReference type="InterPro" id="IPR025250">
    <property type="entry name" value="DUF4199"/>
</dbReference>
<name>A0ABV9P7J1_9FLAO</name>
<keyword evidence="1" id="KW-0812">Transmembrane</keyword>
<feature type="transmembrane region" description="Helical" evidence="1">
    <location>
        <begin position="79"/>
        <end position="100"/>
    </location>
</feature>
<dbReference type="RefSeq" id="WP_379742660.1">
    <property type="nucleotide sequence ID" value="NZ_JBHSGW010000027.1"/>
</dbReference>
<feature type="transmembrane region" description="Helical" evidence="1">
    <location>
        <begin position="7"/>
        <end position="24"/>
    </location>
</feature>
<dbReference type="Pfam" id="PF13858">
    <property type="entry name" value="DUF4199"/>
    <property type="match status" value="1"/>
</dbReference>
<dbReference type="Proteomes" id="UP001595885">
    <property type="component" value="Unassembled WGS sequence"/>
</dbReference>
<comment type="caution">
    <text evidence="2">The sequence shown here is derived from an EMBL/GenBank/DDBJ whole genome shotgun (WGS) entry which is preliminary data.</text>
</comment>
<sequence length="160" mass="18879">MEKFKIELKWAVIYSICLLIWMYFERTMGWHTEKIKFQPIYTMLFGIVTIIIYILALINKKKDYYNNQIEWKQGFLSGAILSLLIAILTPVVLFITFEYISPDFFSNIINYKVENSKMTLEDAQKYFSFSNYIYTNTFSTLSNGIVLSAIISFFIKSKTK</sequence>
<feature type="transmembrane region" description="Helical" evidence="1">
    <location>
        <begin position="132"/>
        <end position="155"/>
    </location>
</feature>
<organism evidence="2 3">
    <name type="scientific">Flavobacterium ponti</name>
    <dbReference type="NCBI Taxonomy" id="665133"/>
    <lineage>
        <taxon>Bacteria</taxon>
        <taxon>Pseudomonadati</taxon>
        <taxon>Bacteroidota</taxon>
        <taxon>Flavobacteriia</taxon>
        <taxon>Flavobacteriales</taxon>
        <taxon>Flavobacteriaceae</taxon>
        <taxon>Flavobacterium</taxon>
    </lineage>
</organism>
<evidence type="ECO:0000256" key="1">
    <source>
        <dbReference type="SAM" id="Phobius"/>
    </source>
</evidence>
<accession>A0ABV9P7J1</accession>
<keyword evidence="1" id="KW-1133">Transmembrane helix</keyword>
<feature type="transmembrane region" description="Helical" evidence="1">
    <location>
        <begin position="40"/>
        <end position="58"/>
    </location>
</feature>
<evidence type="ECO:0000313" key="3">
    <source>
        <dbReference type="Proteomes" id="UP001595885"/>
    </source>
</evidence>
<reference evidence="3" key="1">
    <citation type="journal article" date="2019" name="Int. J. Syst. Evol. Microbiol.">
        <title>The Global Catalogue of Microorganisms (GCM) 10K type strain sequencing project: providing services to taxonomists for standard genome sequencing and annotation.</title>
        <authorList>
            <consortium name="The Broad Institute Genomics Platform"/>
            <consortium name="The Broad Institute Genome Sequencing Center for Infectious Disease"/>
            <person name="Wu L."/>
            <person name="Ma J."/>
        </authorList>
    </citation>
    <scope>NUCLEOTIDE SEQUENCE [LARGE SCALE GENOMIC DNA]</scope>
    <source>
        <strain evidence="3">CCUG 50349</strain>
    </source>
</reference>
<keyword evidence="1" id="KW-0472">Membrane</keyword>
<proteinExistence type="predicted"/>
<evidence type="ECO:0000313" key="2">
    <source>
        <dbReference type="EMBL" id="MFC4740720.1"/>
    </source>
</evidence>
<dbReference type="EMBL" id="JBHSGW010000027">
    <property type="protein sequence ID" value="MFC4740720.1"/>
    <property type="molecule type" value="Genomic_DNA"/>
</dbReference>
<keyword evidence="3" id="KW-1185">Reference proteome</keyword>